<dbReference type="SMART" id="SM00855">
    <property type="entry name" value="PGAM"/>
    <property type="match status" value="1"/>
</dbReference>
<reference evidence="2" key="1">
    <citation type="journal article" date="2021" name="PeerJ">
        <title>Extensive microbial diversity within the chicken gut microbiome revealed by metagenomics and culture.</title>
        <authorList>
            <person name="Gilroy R."/>
            <person name="Ravi A."/>
            <person name="Getino M."/>
            <person name="Pursley I."/>
            <person name="Horton D.L."/>
            <person name="Alikhan N.F."/>
            <person name="Baker D."/>
            <person name="Gharbi K."/>
            <person name="Hall N."/>
            <person name="Watson M."/>
            <person name="Adriaenssens E.M."/>
            <person name="Foster-Nyarko E."/>
            <person name="Jarju S."/>
            <person name="Secka A."/>
            <person name="Antonio M."/>
            <person name="Oren A."/>
            <person name="Chaudhuri R.R."/>
            <person name="La Ragione R."/>
            <person name="Hildebrand F."/>
            <person name="Pallen M.J."/>
        </authorList>
    </citation>
    <scope>NUCLEOTIDE SEQUENCE</scope>
    <source>
        <strain evidence="2">ChiHjej12B11-9795</strain>
    </source>
</reference>
<dbReference type="GO" id="GO:0009236">
    <property type="term" value="P:cobalamin biosynthetic process"/>
    <property type="evidence" value="ECO:0007669"/>
    <property type="project" value="UniProtKB-UniRule"/>
</dbReference>
<dbReference type="GO" id="GO:0043755">
    <property type="term" value="F:alpha-ribazole phosphatase activity"/>
    <property type="evidence" value="ECO:0007669"/>
    <property type="project" value="UniProtKB-UniRule"/>
</dbReference>
<protein>
    <recommendedName>
        <fullName evidence="1">Alpha-ribazole phosphatase</fullName>
        <ecNumber evidence="1">3.1.3.73</ecNumber>
    </recommendedName>
</protein>
<dbReference type="Gene3D" id="3.40.50.1240">
    <property type="entry name" value="Phosphoglycerate mutase-like"/>
    <property type="match status" value="1"/>
</dbReference>
<dbReference type="NCBIfam" id="TIGR03162">
    <property type="entry name" value="ribazole_cobC"/>
    <property type="match status" value="1"/>
</dbReference>
<organism evidence="2 3">
    <name type="scientific">Candidatus Bacteroides avicola</name>
    <dbReference type="NCBI Taxonomy" id="2838468"/>
    <lineage>
        <taxon>Bacteria</taxon>
        <taxon>Pseudomonadati</taxon>
        <taxon>Bacteroidota</taxon>
        <taxon>Bacteroidia</taxon>
        <taxon>Bacteroidales</taxon>
        <taxon>Bacteroidaceae</taxon>
        <taxon>Bacteroides</taxon>
    </lineage>
</organism>
<sequence>MEVILIRHTSVDVPPGTCYGQTDVALCPTFPEEAAQVARALQSEGVLEAVYTSPLNRCTRLATYCGYADAVCDDRLLEINFGDWEMQRYDEITDPRLHIWYKDYLHVAATGGESFMEQLHRVSLFMKDLCGKPFQKAGIFTHGGVIACAQIYAGITTPEEAFRHIPAYGGIVRLRL</sequence>
<accession>A0A9D2HZL2</accession>
<dbReference type="InterPro" id="IPR013078">
    <property type="entry name" value="His_Pase_superF_clade-1"/>
</dbReference>
<evidence type="ECO:0000313" key="3">
    <source>
        <dbReference type="Proteomes" id="UP000823862"/>
    </source>
</evidence>
<dbReference type="Pfam" id="PF00300">
    <property type="entry name" value="His_Phos_1"/>
    <property type="match status" value="1"/>
</dbReference>
<comment type="caution">
    <text evidence="2">The sequence shown here is derived from an EMBL/GenBank/DDBJ whole genome shotgun (WGS) entry which is preliminary data.</text>
</comment>
<evidence type="ECO:0000313" key="2">
    <source>
        <dbReference type="EMBL" id="HJA86782.1"/>
    </source>
</evidence>
<name>A0A9D2HZL2_9BACE</name>
<proteinExistence type="predicted"/>
<dbReference type="CDD" id="cd07040">
    <property type="entry name" value="HP"/>
    <property type="match status" value="1"/>
</dbReference>
<dbReference type="InterPro" id="IPR017578">
    <property type="entry name" value="Ribazole_CobC"/>
</dbReference>
<dbReference type="EC" id="3.1.3.73" evidence="1"/>
<dbReference type="EMBL" id="DWZI01000059">
    <property type="protein sequence ID" value="HJA86782.1"/>
    <property type="molecule type" value="Genomic_DNA"/>
</dbReference>
<dbReference type="InterPro" id="IPR029033">
    <property type="entry name" value="His_PPase_superfam"/>
</dbReference>
<evidence type="ECO:0000256" key="1">
    <source>
        <dbReference type="NCBIfam" id="TIGR03162"/>
    </source>
</evidence>
<gene>
    <name evidence="2" type="primary">cobC</name>
    <name evidence="2" type="ORF">H9950_11465</name>
</gene>
<dbReference type="SUPFAM" id="SSF53254">
    <property type="entry name" value="Phosphoglycerate mutase-like"/>
    <property type="match status" value="1"/>
</dbReference>
<reference evidence="2" key="2">
    <citation type="submission" date="2021-04" db="EMBL/GenBank/DDBJ databases">
        <authorList>
            <person name="Gilroy R."/>
        </authorList>
    </citation>
    <scope>NUCLEOTIDE SEQUENCE</scope>
    <source>
        <strain evidence="2">ChiHjej12B11-9795</strain>
    </source>
</reference>
<dbReference type="AlphaFoldDB" id="A0A9D2HZL2"/>
<dbReference type="Proteomes" id="UP000823862">
    <property type="component" value="Unassembled WGS sequence"/>
</dbReference>